<evidence type="ECO:0000313" key="8">
    <source>
        <dbReference type="Proteomes" id="UP000258309"/>
    </source>
</evidence>
<organism evidence="7 8">
    <name type="scientific">Scytalidium lignicola</name>
    <name type="common">Hyphomycete</name>
    <dbReference type="NCBI Taxonomy" id="5539"/>
    <lineage>
        <taxon>Eukaryota</taxon>
        <taxon>Fungi</taxon>
        <taxon>Dikarya</taxon>
        <taxon>Ascomycota</taxon>
        <taxon>Pezizomycotina</taxon>
        <taxon>Leotiomycetes</taxon>
        <taxon>Leotiomycetes incertae sedis</taxon>
        <taxon>Scytalidium</taxon>
    </lineage>
</organism>
<feature type="transmembrane region" description="Helical" evidence="6">
    <location>
        <begin position="392"/>
        <end position="417"/>
    </location>
</feature>
<comment type="caution">
    <text evidence="7">The sequence shown here is derived from an EMBL/GenBank/DDBJ whole genome shotgun (WGS) entry which is preliminary data.</text>
</comment>
<evidence type="ECO:0008006" key="9">
    <source>
        <dbReference type="Google" id="ProtNLM"/>
    </source>
</evidence>
<reference evidence="7 8" key="1">
    <citation type="submission" date="2018-05" db="EMBL/GenBank/DDBJ databases">
        <title>Draft genome sequence of Scytalidium lignicola DSM 105466, a ubiquitous saprotrophic fungus.</title>
        <authorList>
            <person name="Buettner E."/>
            <person name="Gebauer A.M."/>
            <person name="Hofrichter M."/>
            <person name="Liers C."/>
            <person name="Kellner H."/>
        </authorList>
    </citation>
    <scope>NUCLEOTIDE SEQUENCE [LARGE SCALE GENOMIC DNA]</scope>
    <source>
        <strain evidence="7 8">DSM 105466</strain>
    </source>
</reference>
<dbReference type="EMBL" id="NCSJ02000173">
    <property type="protein sequence ID" value="RFU28180.1"/>
    <property type="molecule type" value="Genomic_DNA"/>
</dbReference>
<evidence type="ECO:0000256" key="1">
    <source>
        <dbReference type="ARBA" id="ARBA00004141"/>
    </source>
</evidence>
<protein>
    <recommendedName>
        <fullName evidence="9">Uracil permease</fullName>
    </recommendedName>
</protein>
<evidence type="ECO:0000256" key="6">
    <source>
        <dbReference type="SAM" id="Phobius"/>
    </source>
</evidence>
<feature type="transmembrane region" description="Helical" evidence="6">
    <location>
        <begin position="445"/>
        <end position="465"/>
    </location>
</feature>
<evidence type="ECO:0000313" key="7">
    <source>
        <dbReference type="EMBL" id="RFU28180.1"/>
    </source>
</evidence>
<feature type="transmembrane region" description="Helical" evidence="6">
    <location>
        <begin position="328"/>
        <end position="347"/>
    </location>
</feature>
<comment type="subcellular location">
    <subcellularLocation>
        <location evidence="1">Membrane</location>
        <topology evidence="1">Multi-pass membrane protein</topology>
    </subcellularLocation>
</comment>
<sequence length="540" mass="59339">MDTFRNLRDKHLVLHPPPGSFTAEGDSARWSNADLDPVPETKKKWEWYHVGGFWIAEGFNAAQMQVPSSAVSIGLNPGLAVVACLIGNLLVTFPVCVTGYLGAKYSINFPVIARSSYGMVGAYVAMTIRGVFCVILYGVIASLGGNAVRCMIEGIWPSFASWHLNSLPASAEITAPDLLCFSIFWLLSFPFLLISITSLRWMFLVKIVLMPFFYVALMTWGLTAGHGTGPLFSIPNKITNGWSVGYVFCSTILATIGGNATFAINMADITRYARSPRDCTIAQAVALPVMITLIELLGAILAATSQVVYGEVQWNPLLLVLEWDNRAAKFFAGLLFAFAMIGTNIAGNSVPFANDLMGIFPKYINIRRGQVICAIIGYASCPWAIQAKSTRFFSFIGGYSIFLGPVVGVLLSDYFLVTKRKDFNIVQLYKPHGIYWYNHGWNFRAIVALLSGIAPLLPGLIYNINPVIPMARGIIEFYTLGWLDGLIISLVIYYLLNLAFPYKPILDQEDIHVPVVTDGSNSGLEEKGNSDRVKIESIDL</sequence>
<dbReference type="GO" id="GO:0015205">
    <property type="term" value="F:nucleobase transmembrane transporter activity"/>
    <property type="evidence" value="ECO:0007669"/>
    <property type="project" value="TreeGrafter"/>
</dbReference>
<dbReference type="InterPro" id="IPR001248">
    <property type="entry name" value="Pur-cyt_permease"/>
</dbReference>
<proteinExistence type="inferred from homology"/>
<feature type="transmembrane region" description="Helical" evidence="6">
    <location>
        <begin position="477"/>
        <end position="496"/>
    </location>
</feature>
<dbReference type="Pfam" id="PF02133">
    <property type="entry name" value="Transp_cyt_pur"/>
    <property type="match status" value="1"/>
</dbReference>
<feature type="transmembrane region" description="Helical" evidence="6">
    <location>
        <begin position="173"/>
        <end position="194"/>
    </location>
</feature>
<dbReference type="AlphaFoldDB" id="A0A3E2H460"/>
<dbReference type="PANTHER" id="PTHR30618:SF0">
    <property type="entry name" value="PURINE-URACIL PERMEASE NCS1"/>
    <property type="match status" value="1"/>
</dbReference>
<keyword evidence="4 6" id="KW-1133">Transmembrane helix</keyword>
<dbReference type="OrthoDB" id="2018619at2759"/>
<feature type="transmembrane region" description="Helical" evidence="6">
    <location>
        <begin position="242"/>
        <end position="264"/>
    </location>
</feature>
<feature type="non-terminal residue" evidence="7">
    <location>
        <position position="540"/>
    </location>
</feature>
<gene>
    <name evidence="7" type="ORF">B7463_g8166</name>
</gene>
<feature type="non-terminal residue" evidence="7">
    <location>
        <position position="1"/>
    </location>
</feature>
<feature type="transmembrane region" description="Helical" evidence="6">
    <location>
        <begin position="79"/>
        <end position="103"/>
    </location>
</feature>
<dbReference type="Gene3D" id="1.10.4160.10">
    <property type="entry name" value="Hydantoin permease"/>
    <property type="match status" value="1"/>
</dbReference>
<keyword evidence="8" id="KW-1185">Reference proteome</keyword>
<accession>A0A3E2H460</accession>
<comment type="similarity">
    <text evidence="2">Belongs to the purine-cytosine permease (2.A.39) family.</text>
</comment>
<feature type="transmembrane region" description="Helical" evidence="6">
    <location>
        <begin position="368"/>
        <end position="386"/>
    </location>
</feature>
<dbReference type="OMA" id="WISEGFQ"/>
<keyword evidence="5 6" id="KW-0472">Membrane</keyword>
<keyword evidence="3 6" id="KW-0812">Transmembrane</keyword>
<dbReference type="PANTHER" id="PTHR30618">
    <property type="entry name" value="NCS1 FAMILY PURINE/PYRIMIDINE TRANSPORTER"/>
    <property type="match status" value="1"/>
</dbReference>
<dbReference type="InterPro" id="IPR045225">
    <property type="entry name" value="Uracil/uridine/allantoin_perm"/>
</dbReference>
<evidence type="ECO:0000256" key="5">
    <source>
        <dbReference type="ARBA" id="ARBA00023136"/>
    </source>
</evidence>
<feature type="transmembrane region" description="Helical" evidence="6">
    <location>
        <begin position="201"/>
        <end position="222"/>
    </location>
</feature>
<dbReference type="GO" id="GO:0005886">
    <property type="term" value="C:plasma membrane"/>
    <property type="evidence" value="ECO:0007669"/>
    <property type="project" value="TreeGrafter"/>
</dbReference>
<feature type="transmembrane region" description="Helical" evidence="6">
    <location>
        <begin position="115"/>
        <end position="140"/>
    </location>
</feature>
<feature type="transmembrane region" description="Helical" evidence="6">
    <location>
        <begin position="285"/>
        <end position="308"/>
    </location>
</feature>
<dbReference type="Proteomes" id="UP000258309">
    <property type="component" value="Unassembled WGS sequence"/>
</dbReference>
<name>A0A3E2H460_SCYLI</name>
<evidence type="ECO:0000256" key="4">
    <source>
        <dbReference type="ARBA" id="ARBA00022989"/>
    </source>
</evidence>
<evidence type="ECO:0000256" key="2">
    <source>
        <dbReference type="ARBA" id="ARBA00008974"/>
    </source>
</evidence>
<evidence type="ECO:0000256" key="3">
    <source>
        <dbReference type="ARBA" id="ARBA00022692"/>
    </source>
</evidence>